<keyword evidence="7" id="KW-1185">Reference proteome</keyword>
<dbReference type="InterPro" id="IPR036028">
    <property type="entry name" value="SH3-like_dom_sf"/>
</dbReference>
<dbReference type="InterPro" id="IPR001452">
    <property type="entry name" value="SH3_domain"/>
</dbReference>
<dbReference type="CDD" id="cd00174">
    <property type="entry name" value="SH3"/>
    <property type="match status" value="1"/>
</dbReference>
<dbReference type="PANTHER" id="PTHR46218:SF4">
    <property type="entry name" value="LIM AND SH3 DOMAIN PROTEIN LASP"/>
    <property type="match status" value="1"/>
</dbReference>
<reference evidence="6" key="1">
    <citation type="submission" date="2020-05" db="EMBL/GenBank/DDBJ databases">
        <title>Phylogenomic resolution of chytrid fungi.</title>
        <authorList>
            <person name="Stajich J.E."/>
            <person name="Amses K."/>
            <person name="Simmons R."/>
            <person name="Seto K."/>
            <person name="Myers J."/>
            <person name="Bonds A."/>
            <person name="Quandt C.A."/>
            <person name="Barry K."/>
            <person name="Liu P."/>
            <person name="Grigoriev I."/>
            <person name="Longcore J.E."/>
            <person name="James T.Y."/>
        </authorList>
    </citation>
    <scope>NUCLEOTIDE SEQUENCE</scope>
    <source>
        <strain evidence="6">JEL0318</strain>
    </source>
</reference>
<dbReference type="Pfam" id="PF00018">
    <property type="entry name" value="SH3_1"/>
    <property type="match status" value="1"/>
</dbReference>
<feature type="region of interest" description="Disordered" evidence="4">
    <location>
        <begin position="667"/>
        <end position="689"/>
    </location>
</feature>
<keyword evidence="2" id="KW-0677">Repeat</keyword>
<feature type="region of interest" description="Disordered" evidence="4">
    <location>
        <begin position="778"/>
        <end position="803"/>
    </location>
</feature>
<dbReference type="InterPro" id="IPR051759">
    <property type="entry name" value="LIM-SH3_domain_protein"/>
</dbReference>
<evidence type="ECO:0000256" key="2">
    <source>
        <dbReference type="ARBA" id="ARBA00022737"/>
    </source>
</evidence>
<dbReference type="SUPFAM" id="SSF50044">
    <property type="entry name" value="SH3-domain"/>
    <property type="match status" value="2"/>
</dbReference>
<name>A0AAD5S5M9_9FUNG</name>
<dbReference type="SMART" id="SM00326">
    <property type="entry name" value="SH3"/>
    <property type="match status" value="2"/>
</dbReference>
<feature type="region of interest" description="Disordered" evidence="4">
    <location>
        <begin position="372"/>
        <end position="393"/>
    </location>
</feature>
<proteinExistence type="predicted"/>
<evidence type="ECO:0000256" key="4">
    <source>
        <dbReference type="SAM" id="MobiDB-lite"/>
    </source>
</evidence>
<dbReference type="Proteomes" id="UP001212841">
    <property type="component" value="Unassembled WGS sequence"/>
</dbReference>
<dbReference type="AlphaFoldDB" id="A0AAD5S5M9"/>
<comment type="caution">
    <text evidence="6">The sequence shown here is derived from an EMBL/GenBank/DDBJ whole genome shotgun (WGS) entry which is preliminary data.</text>
</comment>
<feature type="compositionally biased region" description="Low complexity" evidence="4">
    <location>
        <begin position="793"/>
        <end position="803"/>
    </location>
</feature>
<evidence type="ECO:0000256" key="1">
    <source>
        <dbReference type="ARBA" id="ARBA00022443"/>
    </source>
</evidence>
<feature type="compositionally biased region" description="Pro residues" evidence="4">
    <location>
        <begin position="608"/>
        <end position="617"/>
    </location>
</feature>
<sequence>MSITLEAVLPQAKPQKGEAVLVISGQPSEQPPMVYLAPGTDRLTGLVRITNNTRHPAVSTRLAVLLFSGQGRTKLTVYDPEAPSATSVHTRPLARSCSVLWSNVMEIQNGTREYTFVLPFSSDLMPTIHTHNEPGKDISHMLYIGMRMKESSCLVLGQELVLRRCVPRVEPRWDTITGMTAEELLMFKAIAPCPTYIGDQTSIVLCLSQNQASVRAEARYLHVRFSEKITFRDGPRTTQSETQFGEPVDMALNTPTSPFLDHASPLYIPVHSERAQPDSNVSGVTVSHELIITVGVEPENQANTEICFRVPFKLAQSTDPSPLHTDEGRTATGNDGECLRKGSVRSWESNMSGGSDASFASNASAGLVGESKFTGRELQNNNPRGGVRRSLFLPKGGSSERLVVRRAAGGGNESAQEVSRQPRKQAEPIATVPFQGYAPGVGRQPTGVQPVFSVMASRDAEGKPWSGPFFLGRCLFSYEAVLPDELNLEVGDMLEVRESWDDGWALGQHVRTGNVGAFPINILGEEIWRQSAAFHKGLELPSQFEGTNFATLDRFSSLIRPLLGADLPLSQQLRLGQPEDRVVCRRGAIMANPEPATLERECQSSTPIPEPSRGAPPRPHRQESCQPAAQPRASPQPRPQPRQLPSVESEDFFPPQVVAPTAVPVQPVGQSTPIEENPLALTPSPASPPPVYSKEYAAWSLAPRSDSLEGEVEGEMVAHVVVRNWGSVEDGKLEVKVGDKIVVLKELDNGWCVGKNNQTNKSGLFPLECITPLPLKRPDLQSFARPPAPQPQPSMSSASSQAPSSVTVTSGFVEKFLSTGHLPTLAGLDQALIEGDVSGPEYLKVRDAIGRMRDLDDRLVKGDVDGKEYVRGKDEVMEGLKGVWP</sequence>
<feature type="domain" description="SH3" evidence="5">
    <location>
        <begin position="467"/>
        <end position="528"/>
    </location>
</feature>
<evidence type="ECO:0000259" key="5">
    <source>
        <dbReference type="PROSITE" id="PS50002"/>
    </source>
</evidence>
<evidence type="ECO:0000313" key="6">
    <source>
        <dbReference type="EMBL" id="KAJ3041610.1"/>
    </source>
</evidence>
<feature type="region of interest" description="Disordered" evidence="4">
    <location>
        <begin position="595"/>
        <end position="648"/>
    </location>
</feature>
<evidence type="ECO:0000256" key="3">
    <source>
        <dbReference type="PROSITE-ProRule" id="PRU00192"/>
    </source>
</evidence>
<organism evidence="6 7">
    <name type="scientific">Rhizophlyctis rosea</name>
    <dbReference type="NCBI Taxonomy" id="64517"/>
    <lineage>
        <taxon>Eukaryota</taxon>
        <taxon>Fungi</taxon>
        <taxon>Fungi incertae sedis</taxon>
        <taxon>Chytridiomycota</taxon>
        <taxon>Chytridiomycota incertae sedis</taxon>
        <taxon>Chytridiomycetes</taxon>
        <taxon>Rhizophlyctidales</taxon>
        <taxon>Rhizophlyctidaceae</taxon>
        <taxon>Rhizophlyctis</taxon>
    </lineage>
</organism>
<evidence type="ECO:0000313" key="7">
    <source>
        <dbReference type="Proteomes" id="UP001212841"/>
    </source>
</evidence>
<keyword evidence="1 3" id="KW-0728">SH3 domain</keyword>
<dbReference type="EMBL" id="JADGJD010001473">
    <property type="protein sequence ID" value="KAJ3041610.1"/>
    <property type="molecule type" value="Genomic_DNA"/>
</dbReference>
<feature type="domain" description="SH3" evidence="5">
    <location>
        <begin position="714"/>
        <end position="775"/>
    </location>
</feature>
<dbReference type="Gene3D" id="2.30.30.40">
    <property type="entry name" value="SH3 Domains"/>
    <property type="match status" value="2"/>
</dbReference>
<gene>
    <name evidence="6" type="ORF">HK097_002224</name>
</gene>
<feature type="region of interest" description="Disordered" evidence="4">
    <location>
        <begin position="317"/>
        <end position="340"/>
    </location>
</feature>
<accession>A0AAD5S5M9</accession>
<feature type="region of interest" description="Disordered" evidence="4">
    <location>
        <begin position="408"/>
        <end position="427"/>
    </location>
</feature>
<protein>
    <recommendedName>
        <fullName evidence="5">SH3 domain-containing protein</fullName>
    </recommendedName>
</protein>
<dbReference type="PANTHER" id="PTHR46218">
    <property type="entry name" value="LASP"/>
    <property type="match status" value="1"/>
</dbReference>
<dbReference type="Pfam" id="PF14604">
    <property type="entry name" value="SH3_9"/>
    <property type="match status" value="1"/>
</dbReference>
<dbReference type="PROSITE" id="PS50002">
    <property type="entry name" value="SH3"/>
    <property type="match status" value="2"/>
</dbReference>